<evidence type="ECO:0000313" key="2">
    <source>
        <dbReference type="EMBL" id="PXV86706.1"/>
    </source>
</evidence>
<feature type="transmembrane region" description="Helical" evidence="1">
    <location>
        <begin position="12"/>
        <end position="30"/>
    </location>
</feature>
<proteinExistence type="predicted"/>
<dbReference type="InterPro" id="IPR021215">
    <property type="entry name" value="DUF2752"/>
</dbReference>
<feature type="transmembrane region" description="Helical" evidence="1">
    <location>
        <begin position="72"/>
        <end position="91"/>
    </location>
</feature>
<name>A0A318ENV8_9FIRM</name>
<organism evidence="2 3">
    <name type="scientific">Lachnotalea glycerini</name>
    <dbReference type="NCBI Taxonomy" id="1763509"/>
    <lineage>
        <taxon>Bacteria</taxon>
        <taxon>Bacillati</taxon>
        <taxon>Bacillota</taxon>
        <taxon>Clostridia</taxon>
        <taxon>Lachnospirales</taxon>
        <taxon>Lachnospiraceae</taxon>
        <taxon>Lachnotalea</taxon>
    </lineage>
</organism>
<dbReference type="Proteomes" id="UP000247523">
    <property type="component" value="Unassembled WGS sequence"/>
</dbReference>
<evidence type="ECO:0000256" key="1">
    <source>
        <dbReference type="SAM" id="Phobius"/>
    </source>
</evidence>
<dbReference type="Pfam" id="PF10825">
    <property type="entry name" value="DUF2752"/>
    <property type="match status" value="1"/>
</dbReference>
<accession>A0A318ENV8</accession>
<feature type="transmembrane region" description="Helical" evidence="1">
    <location>
        <begin position="112"/>
        <end position="136"/>
    </location>
</feature>
<gene>
    <name evidence="2" type="ORF">C8E03_11285</name>
</gene>
<keyword evidence="1" id="KW-1133">Transmembrane helix</keyword>
<reference evidence="2 3" key="1">
    <citation type="submission" date="2018-05" db="EMBL/GenBank/DDBJ databases">
        <title>Genomic Encyclopedia of Type Strains, Phase IV (KMG-IV): sequencing the most valuable type-strain genomes for metagenomic binning, comparative biology and taxonomic classification.</title>
        <authorList>
            <person name="Goeker M."/>
        </authorList>
    </citation>
    <scope>NUCLEOTIDE SEQUENCE [LARGE SCALE GENOMIC DNA]</scope>
    <source>
        <strain evidence="2 3">DSM 28816</strain>
    </source>
</reference>
<dbReference type="AlphaFoldDB" id="A0A318ENV8"/>
<comment type="caution">
    <text evidence="2">The sequence shown here is derived from an EMBL/GenBank/DDBJ whole genome shotgun (WGS) entry which is preliminary data.</text>
</comment>
<protein>
    <submittedName>
        <fullName evidence="2">Uncharacterized protein DUF2752</fullName>
    </submittedName>
</protein>
<dbReference type="EMBL" id="QICS01000012">
    <property type="protein sequence ID" value="PXV86706.1"/>
    <property type="molecule type" value="Genomic_DNA"/>
</dbReference>
<sequence>MNTDNDKMLYQIGLALLILALFTISLIYLFHIHYEIFLFPCLFHKLTGLYCPGCGGTRSVHALLHGHPLVSLQYNPIVVYCVCIYICYMFSNTIEILSKHKIKIGMKYRDCYIWLGLILILIFFIIRNILLIAFHIDLTII</sequence>
<keyword evidence="1" id="KW-0472">Membrane</keyword>
<keyword evidence="1" id="KW-0812">Transmembrane</keyword>
<evidence type="ECO:0000313" key="3">
    <source>
        <dbReference type="Proteomes" id="UP000247523"/>
    </source>
</evidence>